<dbReference type="PROSITE" id="PS00383">
    <property type="entry name" value="TYR_PHOSPHATASE_1"/>
    <property type="match status" value="1"/>
</dbReference>
<feature type="non-terminal residue" evidence="1">
    <location>
        <position position="1"/>
    </location>
</feature>
<protein>
    <recommendedName>
        <fullName evidence="2">Tyrosine specific protein phosphatases domain-containing protein</fullName>
    </recommendedName>
</protein>
<dbReference type="Gene3D" id="3.90.190.10">
    <property type="entry name" value="Protein tyrosine phosphatase superfamily"/>
    <property type="match status" value="1"/>
</dbReference>
<sequence>AKFTHPIMKSALAFIRTHIVNRKILIHCNKGQSRSPSIGLIYLAQTENIPNNSYQDAREEFLKIYPTYLPGKGIELYLQNQWKYILEL</sequence>
<dbReference type="SUPFAM" id="SSF52799">
    <property type="entry name" value="(Phosphotyrosine protein) phosphatases II"/>
    <property type="match status" value="1"/>
</dbReference>
<organism evidence="1">
    <name type="scientific">marine sediment metagenome</name>
    <dbReference type="NCBI Taxonomy" id="412755"/>
    <lineage>
        <taxon>unclassified sequences</taxon>
        <taxon>metagenomes</taxon>
        <taxon>ecological metagenomes</taxon>
    </lineage>
</organism>
<evidence type="ECO:0000313" key="1">
    <source>
        <dbReference type="EMBL" id="GAG59460.1"/>
    </source>
</evidence>
<proteinExistence type="predicted"/>
<accession>X0YTB9</accession>
<dbReference type="InterPro" id="IPR029021">
    <property type="entry name" value="Prot-tyrosine_phosphatase-like"/>
</dbReference>
<dbReference type="InterPro" id="IPR016130">
    <property type="entry name" value="Tyr_Pase_AS"/>
</dbReference>
<evidence type="ECO:0008006" key="2">
    <source>
        <dbReference type="Google" id="ProtNLM"/>
    </source>
</evidence>
<comment type="caution">
    <text evidence="1">The sequence shown here is derived from an EMBL/GenBank/DDBJ whole genome shotgun (WGS) entry which is preliminary data.</text>
</comment>
<dbReference type="AlphaFoldDB" id="X0YTB9"/>
<name>X0YTB9_9ZZZZ</name>
<dbReference type="EMBL" id="BART01002300">
    <property type="protein sequence ID" value="GAG59460.1"/>
    <property type="molecule type" value="Genomic_DNA"/>
</dbReference>
<gene>
    <name evidence="1" type="ORF">S01H4_07139</name>
</gene>
<reference evidence="1" key="1">
    <citation type="journal article" date="2014" name="Front. Microbiol.">
        <title>High frequency of phylogenetically diverse reductive dehalogenase-homologous genes in deep subseafloor sedimentary metagenomes.</title>
        <authorList>
            <person name="Kawai M."/>
            <person name="Futagami T."/>
            <person name="Toyoda A."/>
            <person name="Takaki Y."/>
            <person name="Nishi S."/>
            <person name="Hori S."/>
            <person name="Arai W."/>
            <person name="Tsubouchi T."/>
            <person name="Morono Y."/>
            <person name="Uchiyama I."/>
            <person name="Ito T."/>
            <person name="Fujiyama A."/>
            <person name="Inagaki F."/>
            <person name="Takami H."/>
        </authorList>
    </citation>
    <scope>NUCLEOTIDE SEQUENCE</scope>
    <source>
        <strain evidence="1">Expedition CK06-06</strain>
    </source>
</reference>